<dbReference type="InterPro" id="IPR011051">
    <property type="entry name" value="RmlC_Cupin_sf"/>
</dbReference>
<dbReference type="PANTHER" id="PTHR33387">
    <property type="entry name" value="RMLC-LIKE JELLY ROLL FOLD PROTEIN"/>
    <property type="match status" value="1"/>
</dbReference>
<feature type="domain" description="DUF985" evidence="1">
    <location>
        <begin position="6"/>
        <end position="126"/>
    </location>
</feature>
<dbReference type="InterPro" id="IPR039935">
    <property type="entry name" value="YML079W-like"/>
</dbReference>
<dbReference type="Gene3D" id="2.60.120.10">
    <property type="entry name" value="Jelly Rolls"/>
    <property type="match status" value="1"/>
</dbReference>
<evidence type="ECO:0000313" key="3">
    <source>
        <dbReference type="Proteomes" id="UP000282957"/>
    </source>
</evidence>
<gene>
    <name evidence="2" type="ORF">EOD42_04050</name>
</gene>
<comment type="caution">
    <text evidence="2">The sequence shown here is derived from an EMBL/GenBank/DDBJ whole genome shotgun (WGS) entry which is preliminary data.</text>
</comment>
<evidence type="ECO:0000259" key="1">
    <source>
        <dbReference type="Pfam" id="PF06172"/>
    </source>
</evidence>
<organism evidence="2 3">
    <name type="scientific">Rhodovarius crocodyli</name>
    <dbReference type="NCBI Taxonomy" id="1979269"/>
    <lineage>
        <taxon>Bacteria</taxon>
        <taxon>Pseudomonadati</taxon>
        <taxon>Pseudomonadota</taxon>
        <taxon>Alphaproteobacteria</taxon>
        <taxon>Acetobacterales</taxon>
        <taxon>Roseomonadaceae</taxon>
        <taxon>Rhodovarius</taxon>
    </lineage>
</organism>
<name>A0A437MNQ9_9PROT</name>
<dbReference type="RefSeq" id="WP_127786125.1">
    <property type="nucleotide sequence ID" value="NZ_SACL01000001.1"/>
</dbReference>
<dbReference type="Proteomes" id="UP000282957">
    <property type="component" value="Unassembled WGS sequence"/>
</dbReference>
<sequence length="139" mass="15033">MMTAEAIIDTLGLLPHPEGGHYREMWRDAAGTAILYLLKAGERSHWHRVTHAAECWHWHAGGALRLRVSDGAAVSEQLLGMELAAGQRPLGVVPVGQWQAAEPVDGWVLVGCTVSPAFDFACFEMAPPGWEPNGREPGA</sequence>
<keyword evidence="3" id="KW-1185">Reference proteome</keyword>
<protein>
    <submittedName>
        <fullName evidence="2">Cupin domain-containing protein</fullName>
    </submittedName>
</protein>
<dbReference type="SUPFAM" id="SSF51182">
    <property type="entry name" value="RmlC-like cupins"/>
    <property type="match status" value="1"/>
</dbReference>
<reference evidence="2 3" key="1">
    <citation type="submission" date="2019-01" db="EMBL/GenBank/DDBJ databases">
        <authorList>
            <person name="Chen W.-M."/>
        </authorList>
    </citation>
    <scope>NUCLEOTIDE SEQUENCE [LARGE SCALE GENOMIC DNA]</scope>
    <source>
        <strain evidence="2 3">CCP-6</strain>
    </source>
</reference>
<dbReference type="EMBL" id="SACL01000001">
    <property type="protein sequence ID" value="RVT99277.1"/>
    <property type="molecule type" value="Genomic_DNA"/>
</dbReference>
<dbReference type="OrthoDB" id="9798288at2"/>
<accession>A0A437MNQ9</accession>
<dbReference type="PANTHER" id="PTHR33387:SF3">
    <property type="entry name" value="DUF985 DOMAIN-CONTAINING PROTEIN"/>
    <property type="match status" value="1"/>
</dbReference>
<dbReference type="InterPro" id="IPR009327">
    <property type="entry name" value="Cupin_DUF985"/>
</dbReference>
<dbReference type="InterPro" id="IPR014710">
    <property type="entry name" value="RmlC-like_jellyroll"/>
</dbReference>
<dbReference type="CDD" id="cd06121">
    <property type="entry name" value="cupin_YML079wp"/>
    <property type="match status" value="1"/>
</dbReference>
<dbReference type="Pfam" id="PF06172">
    <property type="entry name" value="Cupin_5"/>
    <property type="match status" value="1"/>
</dbReference>
<proteinExistence type="predicted"/>
<evidence type="ECO:0000313" key="2">
    <source>
        <dbReference type="EMBL" id="RVT99277.1"/>
    </source>
</evidence>
<dbReference type="AlphaFoldDB" id="A0A437MNQ9"/>